<feature type="compositionally biased region" description="Basic and acidic residues" evidence="1">
    <location>
        <begin position="148"/>
        <end position="159"/>
    </location>
</feature>
<dbReference type="SUPFAM" id="SSF49879">
    <property type="entry name" value="SMAD/FHA domain"/>
    <property type="match status" value="1"/>
</dbReference>
<evidence type="ECO:0000313" key="5">
    <source>
        <dbReference type="Proteomes" id="UP000222366"/>
    </source>
</evidence>
<accession>A0A2D0KUL7</accession>
<dbReference type="InterPro" id="IPR000253">
    <property type="entry name" value="FHA_dom"/>
</dbReference>
<dbReference type="Pfam" id="PF00498">
    <property type="entry name" value="FHA"/>
    <property type="match status" value="1"/>
</dbReference>
<keyword evidence="5" id="KW-1185">Reference proteome</keyword>
<dbReference type="InterPro" id="IPR046883">
    <property type="entry name" value="T6SS_FHA_C"/>
</dbReference>
<sequence>MRFTIVKNNSTSQPTQLSYEFSPPGGTIGHCKDNSWVLPDAEQGIARQAIVSINTDGKCRITNLGSATELLLNTIPVAPNRQVEIRDGDVLNIGSYQIQVIDPYQNAQLQTDISATSVSSESDTQGIPSEVWDGLEKIFTIPDTPTSSDKHQVSSDGNDHNPLFPSSQQENDERNPIDPLAKIKTTADLDTLQLRAKDPVTMFNSDPLFRQEDILNDNTPTTLLQNDKEYDLEHNDKEGEVDPLALFSDQNVKQKQNIKNEDPLDLMLGTAAPLTSPDHPKIAEPKSVSVTQSASDHNTQSEAQFSPLPPLFTTEELSREINQDLVTNQFGTETEETMGEDTFFNPPNKQTDQSHQTYINQQIKQLNTPPHISNDDPIYERLNIDPISYKSDEHVTEGVKLEGKLLAALLEGMGLKNLRQPQFDEHRMYQLGQLISQLSQGLVALNTSRTLLKREAEAGITQMLSDTNNPFKLLPSGQSVLVQMFGDHMPGFMSIEQATRDILIELQAHQLGMIAGMRAITVDILQLFHPTILEQKARDEGGMPRLSLSSTYKASLWEFLTKHYQKTASEFEHNSGLFGKNFLLAYENEVNNYKNSQKKIKKQTG</sequence>
<evidence type="ECO:0000259" key="2">
    <source>
        <dbReference type="Pfam" id="PF00498"/>
    </source>
</evidence>
<dbReference type="Pfam" id="PF20232">
    <property type="entry name" value="T6SS_FHA_C"/>
    <property type="match status" value="1"/>
</dbReference>
<dbReference type="CDD" id="cd00060">
    <property type="entry name" value="FHA"/>
    <property type="match status" value="1"/>
</dbReference>
<proteinExistence type="predicted"/>
<organism evidence="4 5">
    <name type="scientific">Xenorhabdus stockiae</name>
    <dbReference type="NCBI Taxonomy" id="351614"/>
    <lineage>
        <taxon>Bacteria</taxon>
        <taxon>Pseudomonadati</taxon>
        <taxon>Pseudomonadota</taxon>
        <taxon>Gammaproteobacteria</taxon>
        <taxon>Enterobacterales</taxon>
        <taxon>Morganellaceae</taxon>
        <taxon>Xenorhabdus</taxon>
    </lineage>
</organism>
<feature type="region of interest" description="Disordered" evidence="1">
    <location>
        <begin position="140"/>
        <end position="176"/>
    </location>
</feature>
<feature type="domain" description="FHA" evidence="2">
    <location>
        <begin position="27"/>
        <end position="94"/>
    </location>
</feature>
<dbReference type="EMBL" id="NJAJ01000005">
    <property type="protein sequence ID" value="PHM67005.1"/>
    <property type="molecule type" value="Genomic_DNA"/>
</dbReference>
<evidence type="ECO:0000313" key="4">
    <source>
        <dbReference type="EMBL" id="PHM67005.1"/>
    </source>
</evidence>
<name>A0A2D0KUL7_9GAMM</name>
<dbReference type="InterPro" id="IPR008984">
    <property type="entry name" value="SMAD_FHA_dom_sf"/>
</dbReference>
<evidence type="ECO:0000256" key="1">
    <source>
        <dbReference type="SAM" id="MobiDB-lite"/>
    </source>
</evidence>
<comment type="caution">
    <text evidence="4">The sequence shown here is derived from an EMBL/GenBank/DDBJ whole genome shotgun (WGS) entry which is preliminary data.</text>
</comment>
<feature type="compositionally biased region" description="Polar residues" evidence="1">
    <location>
        <begin position="288"/>
        <end position="304"/>
    </location>
</feature>
<protein>
    <submittedName>
        <fullName evidence="4">Putative FHA domain protein</fullName>
    </submittedName>
</protein>
<reference evidence="4 5" key="1">
    <citation type="journal article" date="2017" name="Nat. Microbiol.">
        <title>Natural product diversity associated with the nematode symbionts Photorhabdus and Xenorhabdus.</title>
        <authorList>
            <person name="Tobias N.J."/>
            <person name="Wolff H."/>
            <person name="Djahanschiri B."/>
            <person name="Grundmann F."/>
            <person name="Kronenwerth M."/>
            <person name="Shi Y.M."/>
            <person name="Simonyi S."/>
            <person name="Grun P."/>
            <person name="Shapiro-Ilan D."/>
            <person name="Pidot S.J."/>
            <person name="Stinear T.P."/>
            <person name="Ebersberger I."/>
            <person name="Bode H.B."/>
        </authorList>
    </citation>
    <scope>NUCLEOTIDE SEQUENCE [LARGE SCALE GENOMIC DNA]</scope>
    <source>
        <strain evidence="4 5">DSM 17904</strain>
    </source>
</reference>
<dbReference type="Gene3D" id="2.60.200.20">
    <property type="match status" value="1"/>
</dbReference>
<dbReference type="Proteomes" id="UP000222366">
    <property type="component" value="Unassembled WGS sequence"/>
</dbReference>
<feature type="region of interest" description="Disordered" evidence="1">
    <location>
        <begin position="275"/>
        <end position="308"/>
    </location>
</feature>
<gene>
    <name evidence="4" type="ORF">Xsto_00660</name>
</gene>
<evidence type="ECO:0000259" key="3">
    <source>
        <dbReference type="Pfam" id="PF20232"/>
    </source>
</evidence>
<dbReference type="RefSeq" id="WP_099124089.1">
    <property type="nucleotide sequence ID" value="NZ_CAWNRH010000126.1"/>
</dbReference>
<feature type="domain" description="Type VI secretion system FHA" evidence="3">
    <location>
        <begin position="411"/>
        <end position="588"/>
    </location>
</feature>
<dbReference type="AlphaFoldDB" id="A0A2D0KUL7"/>